<dbReference type="EMBL" id="KB096633">
    <property type="protein sequence ID" value="ESO03442.1"/>
    <property type="molecule type" value="Genomic_DNA"/>
</dbReference>
<comment type="subcellular location">
    <subcellularLocation>
        <location evidence="2">Cell membrane</location>
        <topology evidence="2">Multi-pass membrane protein</topology>
    </subcellularLocation>
    <subcellularLocation>
        <location evidence="1">Membrane</location>
        <location evidence="1">Caveola</location>
        <topology evidence="1">Multi-pass membrane protein</topology>
    </subcellularLocation>
</comment>
<keyword evidence="16" id="KW-1185">Reference proteome</keyword>
<dbReference type="Pfam" id="PF01130">
    <property type="entry name" value="CD36"/>
    <property type="match status" value="1"/>
</dbReference>
<keyword evidence="7 13" id="KW-0472">Membrane</keyword>
<organism evidence="15 16">
    <name type="scientific">Helobdella robusta</name>
    <name type="common">Californian leech</name>
    <dbReference type="NCBI Taxonomy" id="6412"/>
    <lineage>
        <taxon>Eukaryota</taxon>
        <taxon>Metazoa</taxon>
        <taxon>Spiralia</taxon>
        <taxon>Lophotrochozoa</taxon>
        <taxon>Annelida</taxon>
        <taxon>Clitellata</taxon>
        <taxon>Hirudinea</taxon>
        <taxon>Rhynchobdellida</taxon>
        <taxon>Glossiphoniidae</taxon>
        <taxon>Helobdella</taxon>
    </lineage>
</organism>
<dbReference type="AlphaFoldDB" id="T1FTJ2"/>
<evidence type="ECO:0000256" key="4">
    <source>
        <dbReference type="ARBA" id="ARBA00022475"/>
    </source>
</evidence>
<name>T1FTJ2_HELRO</name>
<feature type="transmembrane region" description="Helical" evidence="13">
    <location>
        <begin position="450"/>
        <end position="471"/>
    </location>
</feature>
<evidence type="ECO:0000313" key="15">
    <source>
        <dbReference type="EnsemblMetazoa" id="HelroP192040"/>
    </source>
</evidence>
<dbReference type="GO" id="GO:0016020">
    <property type="term" value="C:membrane"/>
    <property type="evidence" value="ECO:0000318"/>
    <property type="project" value="GO_Central"/>
</dbReference>
<evidence type="ECO:0000256" key="7">
    <source>
        <dbReference type="ARBA" id="ARBA00023136"/>
    </source>
</evidence>
<keyword evidence="9" id="KW-0675">Receptor</keyword>
<dbReference type="STRING" id="6412.T1FTJ2"/>
<dbReference type="KEGG" id="hro:HELRODRAFT_192040"/>
<evidence type="ECO:0000256" key="5">
    <source>
        <dbReference type="ARBA" id="ARBA00022692"/>
    </source>
</evidence>
<keyword evidence="10" id="KW-0325">Glycoprotein</keyword>
<feature type="transmembrane region" description="Helical" evidence="13">
    <location>
        <begin position="6"/>
        <end position="28"/>
    </location>
</feature>
<evidence type="ECO:0000313" key="16">
    <source>
        <dbReference type="Proteomes" id="UP000015101"/>
    </source>
</evidence>
<dbReference type="PANTHER" id="PTHR11923:SF110">
    <property type="entry name" value="SCAVENGER RECEPTOR CLASS B MEMBER 1"/>
    <property type="match status" value="1"/>
</dbReference>
<proteinExistence type="inferred from homology"/>
<evidence type="ECO:0000256" key="8">
    <source>
        <dbReference type="ARBA" id="ARBA00023157"/>
    </source>
</evidence>
<dbReference type="Proteomes" id="UP000015101">
    <property type="component" value="Unassembled WGS sequence"/>
</dbReference>
<keyword evidence="4" id="KW-1003">Cell membrane</keyword>
<keyword evidence="6 13" id="KW-1133">Transmembrane helix</keyword>
<dbReference type="OrthoDB" id="18585at2759"/>
<evidence type="ECO:0000256" key="3">
    <source>
        <dbReference type="ARBA" id="ARBA00010532"/>
    </source>
</evidence>
<reference evidence="15" key="3">
    <citation type="submission" date="2015-06" db="UniProtKB">
        <authorList>
            <consortium name="EnsemblMetazoa"/>
        </authorList>
    </citation>
    <scope>IDENTIFICATION</scope>
</reference>
<dbReference type="OMA" id="FPLMWAE"/>
<evidence type="ECO:0000256" key="6">
    <source>
        <dbReference type="ARBA" id="ARBA00022989"/>
    </source>
</evidence>
<dbReference type="CTD" id="20212139"/>
<evidence type="ECO:0000256" key="11">
    <source>
        <dbReference type="ARBA" id="ARBA00040821"/>
    </source>
</evidence>
<dbReference type="GO" id="GO:0005764">
    <property type="term" value="C:lysosome"/>
    <property type="evidence" value="ECO:0007669"/>
    <property type="project" value="InterPro"/>
</dbReference>
<dbReference type="RefSeq" id="XP_009018590.1">
    <property type="nucleotide sequence ID" value="XM_009020342.1"/>
</dbReference>
<dbReference type="EMBL" id="AMQM01004691">
    <property type="status" value="NOT_ANNOTATED_CDS"/>
    <property type="molecule type" value="Genomic_DNA"/>
</dbReference>
<comment type="similarity">
    <text evidence="3">Belongs to the CD36 family.</text>
</comment>
<evidence type="ECO:0000313" key="14">
    <source>
        <dbReference type="EMBL" id="ESO03442.1"/>
    </source>
</evidence>
<gene>
    <name evidence="15" type="primary">20212139</name>
    <name evidence="14" type="ORF">HELRODRAFT_192040</name>
</gene>
<evidence type="ECO:0000256" key="13">
    <source>
        <dbReference type="SAM" id="Phobius"/>
    </source>
</evidence>
<dbReference type="InParanoid" id="T1FTJ2"/>
<evidence type="ECO:0000256" key="9">
    <source>
        <dbReference type="ARBA" id="ARBA00023170"/>
    </source>
</evidence>
<protein>
    <recommendedName>
        <fullName evidence="11">Scavenger receptor class B member 1</fullName>
    </recommendedName>
    <alternativeName>
        <fullName evidence="12">SR-BI</fullName>
    </alternativeName>
</protein>
<evidence type="ECO:0000256" key="2">
    <source>
        <dbReference type="ARBA" id="ARBA00004651"/>
    </source>
</evidence>
<dbReference type="eggNOG" id="KOG3776">
    <property type="taxonomic scope" value="Eukaryota"/>
</dbReference>
<dbReference type="PANTHER" id="PTHR11923">
    <property type="entry name" value="SCAVENGER RECEPTOR CLASS B TYPE-1 SR-B1"/>
    <property type="match status" value="1"/>
</dbReference>
<dbReference type="GO" id="GO:0005044">
    <property type="term" value="F:scavenger receptor activity"/>
    <property type="evidence" value="ECO:0000318"/>
    <property type="project" value="GO_Central"/>
</dbReference>
<dbReference type="FunCoup" id="T1FTJ2">
    <property type="interactions" value="208"/>
</dbReference>
<dbReference type="InterPro" id="IPR002159">
    <property type="entry name" value="CD36_fam"/>
</dbReference>
<dbReference type="PRINTS" id="PR01609">
    <property type="entry name" value="CD36FAMILY"/>
</dbReference>
<reference evidence="14 16" key="2">
    <citation type="journal article" date="2013" name="Nature">
        <title>Insights into bilaterian evolution from three spiralian genomes.</title>
        <authorList>
            <person name="Simakov O."/>
            <person name="Marletaz F."/>
            <person name="Cho S.J."/>
            <person name="Edsinger-Gonzales E."/>
            <person name="Havlak P."/>
            <person name="Hellsten U."/>
            <person name="Kuo D.H."/>
            <person name="Larsson T."/>
            <person name="Lv J."/>
            <person name="Arendt D."/>
            <person name="Savage R."/>
            <person name="Osoegawa K."/>
            <person name="de Jong P."/>
            <person name="Grimwood J."/>
            <person name="Chapman J.A."/>
            <person name="Shapiro H."/>
            <person name="Aerts A."/>
            <person name="Otillar R.P."/>
            <person name="Terry A.Y."/>
            <person name="Boore J.L."/>
            <person name="Grigoriev I.V."/>
            <person name="Lindberg D.R."/>
            <person name="Seaver E.C."/>
            <person name="Weisblat D.A."/>
            <person name="Putnam N.H."/>
            <person name="Rokhsar D.S."/>
        </authorList>
    </citation>
    <scope>NUCLEOTIDE SEQUENCE</scope>
</reference>
<dbReference type="GeneID" id="20212139"/>
<dbReference type="EnsemblMetazoa" id="HelroT192040">
    <property type="protein sequence ID" value="HelroP192040"/>
    <property type="gene ID" value="HelroG192040"/>
</dbReference>
<reference evidence="16" key="1">
    <citation type="submission" date="2012-12" db="EMBL/GenBank/DDBJ databases">
        <authorList>
            <person name="Hellsten U."/>
            <person name="Grimwood J."/>
            <person name="Chapman J.A."/>
            <person name="Shapiro H."/>
            <person name="Aerts A."/>
            <person name="Otillar R.P."/>
            <person name="Terry A.Y."/>
            <person name="Boore J.L."/>
            <person name="Simakov O."/>
            <person name="Marletaz F."/>
            <person name="Cho S.-J."/>
            <person name="Edsinger-Gonzales E."/>
            <person name="Havlak P."/>
            <person name="Kuo D.-H."/>
            <person name="Larsson T."/>
            <person name="Lv J."/>
            <person name="Arendt D."/>
            <person name="Savage R."/>
            <person name="Osoegawa K."/>
            <person name="de Jong P."/>
            <person name="Lindberg D.R."/>
            <person name="Seaver E.C."/>
            <person name="Weisblat D.A."/>
            <person name="Putnam N.H."/>
            <person name="Grigoriev I.V."/>
            <person name="Rokhsar D.S."/>
        </authorList>
    </citation>
    <scope>NUCLEOTIDE SEQUENCE</scope>
</reference>
<evidence type="ECO:0000256" key="1">
    <source>
        <dbReference type="ARBA" id="ARBA00004189"/>
    </source>
</evidence>
<accession>T1FTJ2</accession>
<sequence length="512" mass="58511">MSRSTVLAIFFVIGMVLLTVGVSFNYFFDCFVEKKLQKNLNLLNGTEAYANWLQPPVPVYMSFYFFNVTNYEEFSRGAKPVVQQVGPYAYREIRNKVNIVYSSNNESLSYKEQKFYTFLPTNILNESDVIYTLNIPVLVISKLLEKMFPEIILKLIGFILNGEKLIEKRTVFELLWGFNMSLADDINRKLAELHLPPIRFPTFGIYVNNNSNGSMHNEYNISTGAYDISQVGRINSWRGNSHLSSWSGDACNMINGTDGSFWHPLISESDTLYLFSPDLCRSMYMLYNSTTTIYQLNSMKYTVPETVLRDPRYEEANRCFCLPEYPHCLKAGVLDVSLCNDGAPVIVSLPHFLYGDAEYTDAVVGMKPNLALHQSYVHVEPMSGFVLEAHKRLQINFMLQKYTTFKSSWVIKEPIIFPLMWAEESASINERSALRLYSLLNGPRLIGRGLIFMCIVVGGLFVLVTIVVAAVIMSRKFYKCIPESYDDMVGVWMYVRLCSSVFFTSAKNLSNK</sequence>
<evidence type="ECO:0000256" key="10">
    <source>
        <dbReference type="ARBA" id="ARBA00023180"/>
    </source>
</evidence>
<dbReference type="HOGENOM" id="CLU_019853_3_0_1"/>
<dbReference type="PRINTS" id="PR01611">
    <property type="entry name" value="LIMPII"/>
</dbReference>
<keyword evidence="8" id="KW-1015">Disulfide bond</keyword>
<evidence type="ECO:0000256" key="12">
    <source>
        <dbReference type="ARBA" id="ARBA00042244"/>
    </source>
</evidence>
<keyword evidence="5 13" id="KW-0812">Transmembrane</keyword>
<dbReference type="InterPro" id="IPR005429">
    <property type="entry name" value="LimpII"/>
</dbReference>
<dbReference type="GO" id="GO:0005901">
    <property type="term" value="C:caveola"/>
    <property type="evidence" value="ECO:0007669"/>
    <property type="project" value="UniProtKB-SubCell"/>
</dbReference>